<dbReference type="SUPFAM" id="SSF109604">
    <property type="entry name" value="HD-domain/PDEase-like"/>
    <property type="match status" value="1"/>
</dbReference>
<dbReference type="InterPro" id="IPR043519">
    <property type="entry name" value="NT_sf"/>
</dbReference>
<comment type="catalytic activity">
    <reaction evidence="6">
        <text>[protein-PII]-uridylyl-L-tyrosine + H2O = [protein-PII]-L-tyrosine + UMP + H(+)</text>
        <dbReference type="Rhea" id="RHEA:48600"/>
        <dbReference type="Rhea" id="RHEA-COMP:12147"/>
        <dbReference type="Rhea" id="RHEA-COMP:12148"/>
        <dbReference type="ChEBI" id="CHEBI:15377"/>
        <dbReference type="ChEBI" id="CHEBI:15378"/>
        <dbReference type="ChEBI" id="CHEBI:46858"/>
        <dbReference type="ChEBI" id="CHEBI:57865"/>
        <dbReference type="ChEBI" id="CHEBI:90602"/>
    </reaction>
</comment>
<evidence type="ECO:0000256" key="1">
    <source>
        <dbReference type="ARBA" id="ARBA00022679"/>
    </source>
</evidence>
<feature type="region of interest" description="Uridylyltransferase" evidence="6">
    <location>
        <begin position="1"/>
        <end position="336"/>
    </location>
</feature>
<evidence type="ECO:0000256" key="5">
    <source>
        <dbReference type="ARBA" id="ARBA00023268"/>
    </source>
</evidence>
<feature type="region of interest" description="Disordered" evidence="7">
    <location>
        <begin position="638"/>
        <end position="664"/>
    </location>
</feature>
<evidence type="ECO:0000313" key="11">
    <source>
        <dbReference type="Proteomes" id="UP000001880"/>
    </source>
</evidence>
<dbReference type="InterPro" id="IPR010043">
    <property type="entry name" value="UTase/UR"/>
</dbReference>
<evidence type="ECO:0000313" key="10">
    <source>
        <dbReference type="EMBL" id="ACY15657.1"/>
    </source>
</evidence>
<keyword evidence="3 6" id="KW-0378">Hydrolase</keyword>
<proteinExistence type="inferred from homology"/>
<dbReference type="CDD" id="cd04899">
    <property type="entry name" value="ACT_ACR-UUR-like_2"/>
    <property type="match status" value="1"/>
</dbReference>
<dbReference type="EC" id="2.7.7.59" evidence="6"/>
<gene>
    <name evidence="6" type="primary">glnD</name>
    <name evidence="10" type="ordered locus">Hoch_3155</name>
</gene>
<evidence type="ECO:0000256" key="2">
    <source>
        <dbReference type="ARBA" id="ARBA00022695"/>
    </source>
</evidence>
<keyword evidence="4 6" id="KW-0460">Magnesium</keyword>
<dbReference type="eggNOG" id="COG2844">
    <property type="taxonomic scope" value="Bacteria"/>
</dbReference>
<dbReference type="HAMAP" id="MF_00277">
    <property type="entry name" value="PII_uridylyl_transf"/>
    <property type="match status" value="1"/>
</dbReference>
<dbReference type="Gene3D" id="3.30.70.260">
    <property type="match status" value="1"/>
</dbReference>
<sequence length="916" mass="99979">MQPSQATPHSDALAARFTEARAHALRALDEGVGGRAGCGLLAGACDDIVAELWSAAEAAEPSEAPLALVATGGWGRRAVCPFSDLDFILLSKPRARDAARRRADALIYPMWDARMRVGHAVRTPREAAQLAGGDLATATALLDLRHVAGDPALTEELTRSARQILAPGGNANEFVTRLAEERTRRHDKFGDSLYLLEPNLKHGIGALRDLDTALWAAKARWSTGVPAELVTFGELTHRQGRLLEDALDFLLMLRFRLQAQAKRATDQLSFESQEAIAAHLHPDATLPEGGIRPAVAPAVELLMRQYYLHARDVVRLTDRVLEMARVPARRKPRVRRVDSVFLLFNGKLAVKDPDMLRHRPAEMLRLFRVALDLEVPVYSHTKELVAEHLAAHEGLLSRTRGAAGHFLDALVDTRDSGQPSLLEQMNQIGVLASVMPEFAPCTCRVQHDLYHVYTVDQHQLLTVAMLKRLARGELRDIHPTATAAIAQVERPAALFLGTLLHDVGKPLGHGHAEKGAVLTRRIALRLGMDERDVSTAEFLVRQHLTMAHLSQRRDLSDPDVISRFAERVGDAQRLIQLYLCTLCDTAMTAPGNLSAWKEQLLEELYTRALRFLRGHAGAAETDVDEQIQRTRERVRVLVAQPEPGPPAPDAPGEAPSPEPRNSRDIEAALGGVDERLFASLSPRQLARLIKLGWACVDSGSLAESAVAFYPLKGHSELAVVAEDRHGLLSTIAAALSAARISVLGAVIGAGHFASTAEGDDSVRTLGLDMFFVRDLAGEAIPVNDARWAKFNAELLSLLSGEQVREAERRLLARRQQSGLAPRVTPGVGTSIRIDNSASADATVIDVLTQDRVGVLHAISRTLSDFGLDIHLSKVSTQGEQVADIFYVVSTSTQRKLEDDSAIADLELRLQVALEQV</sequence>
<comment type="function">
    <text evidence="6">Modifies, by uridylylation and deuridylylation, the PII regulatory proteins (GlnB and homologs), in response to the nitrogen status of the cell that GlnD senses through the glutamine level. Under low glutamine levels, catalyzes the conversion of the PII proteins and UTP to PII-UMP and PPi, while under higher glutamine levels, GlnD hydrolyzes PII-UMP to PII and UMP (deuridylylation). Thus, controls uridylylation state and activity of the PII proteins, and plays an important role in the regulation of nitrogen assimilation and metabolism.</text>
</comment>
<evidence type="ECO:0000256" key="6">
    <source>
        <dbReference type="HAMAP-Rule" id="MF_00277"/>
    </source>
</evidence>
<dbReference type="NCBIfam" id="TIGR01693">
    <property type="entry name" value="UTase_glnD"/>
    <property type="match status" value="1"/>
</dbReference>
<protein>
    <recommendedName>
        <fullName evidence="6">Bifunctional uridylyltransferase/uridylyl-removing enzyme</fullName>
        <shortName evidence="6">UTase/UR</shortName>
    </recommendedName>
    <alternativeName>
        <fullName evidence="6">Bifunctional [protein-PII] modification enzyme</fullName>
    </alternativeName>
    <alternativeName>
        <fullName evidence="6">Bifunctional nitrogen sensor protein</fullName>
    </alternativeName>
    <domain>
        <recommendedName>
            <fullName evidence="6">[Protein-PII] uridylyltransferase</fullName>
            <shortName evidence="6">PII uridylyltransferase</shortName>
            <shortName evidence="6">UTase</shortName>
            <ecNumber evidence="6">2.7.7.59</ecNumber>
        </recommendedName>
    </domain>
    <domain>
        <recommendedName>
            <fullName evidence="6">[Protein-PII]-UMP uridylyl-removing enzyme</fullName>
            <shortName evidence="6">UR</shortName>
            <ecNumber evidence="6">3.1.4.-</ecNumber>
        </recommendedName>
    </domain>
</protein>
<evidence type="ECO:0000256" key="3">
    <source>
        <dbReference type="ARBA" id="ARBA00022801"/>
    </source>
</evidence>
<dbReference type="RefSeq" id="WP_012828257.1">
    <property type="nucleotide sequence ID" value="NC_013440.1"/>
</dbReference>
<dbReference type="GO" id="GO:0006808">
    <property type="term" value="P:regulation of nitrogen utilization"/>
    <property type="evidence" value="ECO:0007669"/>
    <property type="project" value="UniProtKB-UniRule"/>
</dbReference>
<evidence type="ECO:0000256" key="4">
    <source>
        <dbReference type="ARBA" id="ARBA00022842"/>
    </source>
</evidence>
<dbReference type="PROSITE" id="PS51831">
    <property type="entry name" value="HD"/>
    <property type="match status" value="1"/>
</dbReference>
<dbReference type="PANTHER" id="PTHR47320:SF1">
    <property type="entry name" value="BIFUNCTIONAL URIDYLYLTRANSFERASE_URIDYLYL-REMOVING ENZYME"/>
    <property type="match status" value="1"/>
</dbReference>
<dbReference type="SUPFAM" id="SSF55021">
    <property type="entry name" value="ACT-like"/>
    <property type="match status" value="1"/>
</dbReference>
<comment type="cofactor">
    <cofactor evidence="6">
        <name>Mg(2+)</name>
        <dbReference type="ChEBI" id="CHEBI:18420"/>
    </cofactor>
</comment>
<reference evidence="10 11" key="1">
    <citation type="journal article" date="2010" name="Stand. Genomic Sci.">
        <title>Complete genome sequence of Haliangium ochraceum type strain (SMP-2).</title>
        <authorList>
            <consortium name="US DOE Joint Genome Institute (JGI-PGF)"/>
            <person name="Ivanova N."/>
            <person name="Daum C."/>
            <person name="Lang E."/>
            <person name="Abt B."/>
            <person name="Kopitz M."/>
            <person name="Saunders E."/>
            <person name="Lapidus A."/>
            <person name="Lucas S."/>
            <person name="Glavina Del Rio T."/>
            <person name="Nolan M."/>
            <person name="Tice H."/>
            <person name="Copeland A."/>
            <person name="Cheng J.F."/>
            <person name="Chen F."/>
            <person name="Bruce D."/>
            <person name="Goodwin L."/>
            <person name="Pitluck S."/>
            <person name="Mavromatis K."/>
            <person name="Pati A."/>
            <person name="Mikhailova N."/>
            <person name="Chen A."/>
            <person name="Palaniappan K."/>
            <person name="Land M."/>
            <person name="Hauser L."/>
            <person name="Chang Y.J."/>
            <person name="Jeffries C.D."/>
            <person name="Detter J.C."/>
            <person name="Brettin T."/>
            <person name="Rohde M."/>
            <person name="Goker M."/>
            <person name="Bristow J."/>
            <person name="Markowitz V."/>
            <person name="Eisen J.A."/>
            <person name="Hugenholtz P."/>
            <person name="Kyrpides N.C."/>
            <person name="Klenk H.P."/>
        </authorList>
    </citation>
    <scope>NUCLEOTIDE SEQUENCE [LARGE SCALE GENOMIC DNA]</scope>
    <source>
        <strain evidence="11">DSM 14365 / CIP 107738 / JCM 11303 / AJ 13395 / SMP-2</strain>
    </source>
</reference>
<evidence type="ECO:0000256" key="7">
    <source>
        <dbReference type="SAM" id="MobiDB-lite"/>
    </source>
</evidence>
<dbReference type="CDD" id="cd04873">
    <property type="entry name" value="ACT_UUR-ACR-like"/>
    <property type="match status" value="1"/>
</dbReference>
<dbReference type="EC" id="3.1.4.-" evidence="6"/>
<dbReference type="CDD" id="cd05401">
    <property type="entry name" value="NT_GlnE_GlnD_like"/>
    <property type="match status" value="1"/>
</dbReference>
<dbReference type="Proteomes" id="UP000001880">
    <property type="component" value="Chromosome"/>
</dbReference>
<comment type="caution">
    <text evidence="6">Lacks conserved residue(s) required for the propagation of feature annotation.</text>
</comment>
<dbReference type="HOGENOM" id="CLU_012833_1_0_7"/>
<dbReference type="PIRSF" id="PIRSF006288">
    <property type="entry name" value="PII_uridyltransf"/>
    <property type="match status" value="1"/>
</dbReference>
<dbReference type="Pfam" id="PF08335">
    <property type="entry name" value="GlnD_UR_UTase"/>
    <property type="match status" value="1"/>
</dbReference>
<comment type="domain">
    <text evidence="6">Has four distinct domains: an N-terminal nucleotidyltransferase (NT) domain responsible for UTase activity, a central HD domain that encodes UR activity, and two C-terminal ACT domains that seem to have a role in glutamine sensing.</text>
</comment>
<keyword evidence="11" id="KW-1185">Reference proteome</keyword>
<evidence type="ECO:0000259" key="9">
    <source>
        <dbReference type="PROSITE" id="PS51831"/>
    </source>
</evidence>
<comment type="similarity">
    <text evidence="6">Belongs to the GlnD family.</text>
</comment>
<dbReference type="GO" id="GO:0008081">
    <property type="term" value="F:phosphoric diester hydrolase activity"/>
    <property type="evidence" value="ECO:0007669"/>
    <property type="project" value="UniProtKB-UniRule"/>
</dbReference>
<feature type="compositionally biased region" description="Pro residues" evidence="7">
    <location>
        <begin position="642"/>
        <end position="658"/>
    </location>
</feature>
<dbReference type="AlphaFoldDB" id="D0LSF8"/>
<feature type="domain" description="HD" evidence="9">
    <location>
        <begin position="455"/>
        <end position="577"/>
    </location>
</feature>
<dbReference type="InterPro" id="IPR045865">
    <property type="entry name" value="ACT-like_dom_sf"/>
</dbReference>
<keyword evidence="1 6" id="KW-0808">Transferase</keyword>
<dbReference type="PROSITE" id="PS51671">
    <property type="entry name" value="ACT"/>
    <property type="match status" value="2"/>
</dbReference>
<dbReference type="GO" id="GO:0008773">
    <property type="term" value="F:[protein-PII] uridylyltransferase activity"/>
    <property type="evidence" value="ECO:0007669"/>
    <property type="project" value="UniProtKB-UniRule"/>
</dbReference>
<keyword evidence="2 6" id="KW-0548">Nucleotidyltransferase</keyword>
<dbReference type="InterPro" id="IPR006674">
    <property type="entry name" value="HD_domain"/>
</dbReference>
<dbReference type="PANTHER" id="PTHR47320">
    <property type="entry name" value="BIFUNCTIONAL URIDYLYLTRANSFERASE/URIDYLYL-REMOVING ENZYME"/>
    <property type="match status" value="1"/>
</dbReference>
<dbReference type="SUPFAM" id="SSF81301">
    <property type="entry name" value="Nucleotidyltransferase"/>
    <property type="match status" value="1"/>
</dbReference>
<dbReference type="InterPro" id="IPR013546">
    <property type="entry name" value="PII_UdlTrfase/GS_AdlTrfase"/>
</dbReference>
<feature type="domain" description="ACT" evidence="8">
    <location>
        <begin position="716"/>
        <end position="811"/>
    </location>
</feature>
<dbReference type="STRING" id="502025.Hoch_3155"/>
<keyword evidence="5 6" id="KW-0511">Multifunctional enzyme</keyword>
<dbReference type="Pfam" id="PF01966">
    <property type="entry name" value="HD"/>
    <property type="match status" value="1"/>
</dbReference>
<evidence type="ECO:0000259" key="8">
    <source>
        <dbReference type="PROSITE" id="PS51671"/>
    </source>
</evidence>
<comment type="catalytic activity">
    <reaction evidence="6">
        <text>[protein-PII]-L-tyrosine + UTP = [protein-PII]-uridylyl-L-tyrosine + diphosphate</text>
        <dbReference type="Rhea" id="RHEA:13673"/>
        <dbReference type="Rhea" id="RHEA-COMP:12147"/>
        <dbReference type="Rhea" id="RHEA-COMP:12148"/>
        <dbReference type="ChEBI" id="CHEBI:33019"/>
        <dbReference type="ChEBI" id="CHEBI:46398"/>
        <dbReference type="ChEBI" id="CHEBI:46858"/>
        <dbReference type="ChEBI" id="CHEBI:90602"/>
        <dbReference type="EC" id="2.7.7.59"/>
    </reaction>
</comment>
<dbReference type="KEGG" id="hoh:Hoch_3155"/>
<accession>D0LSF8</accession>
<dbReference type="SUPFAM" id="SSF81593">
    <property type="entry name" value="Nucleotidyltransferase substrate binding subunit/domain"/>
    <property type="match status" value="1"/>
</dbReference>
<dbReference type="Gene3D" id="1.10.3090.10">
    <property type="entry name" value="cca-adding enzyme, domain 2"/>
    <property type="match status" value="1"/>
</dbReference>
<organism evidence="10 11">
    <name type="scientific">Haliangium ochraceum (strain DSM 14365 / JCM 11303 / SMP-2)</name>
    <dbReference type="NCBI Taxonomy" id="502025"/>
    <lineage>
        <taxon>Bacteria</taxon>
        <taxon>Pseudomonadati</taxon>
        <taxon>Myxococcota</taxon>
        <taxon>Polyangia</taxon>
        <taxon>Haliangiales</taxon>
        <taxon>Kofleriaceae</taxon>
        <taxon>Haliangium</taxon>
    </lineage>
</organism>
<dbReference type="InterPro" id="IPR002912">
    <property type="entry name" value="ACT_dom"/>
</dbReference>
<feature type="domain" description="ACT" evidence="8">
    <location>
        <begin position="843"/>
        <end position="916"/>
    </location>
</feature>
<dbReference type="Pfam" id="PF24931">
    <property type="entry name" value="ACT_ACR9_3rd"/>
    <property type="match status" value="1"/>
</dbReference>
<name>D0LSF8_HALO1</name>
<dbReference type="EMBL" id="CP001804">
    <property type="protein sequence ID" value="ACY15657.1"/>
    <property type="molecule type" value="Genomic_DNA"/>
</dbReference>
<comment type="activity regulation">
    <text evidence="6">Uridylyltransferase (UTase) activity is inhibited by glutamine, while glutamine activates uridylyl-removing (UR) activity.</text>
</comment>